<evidence type="ECO:0000313" key="1">
    <source>
        <dbReference type="EMBL" id="JAH18114.1"/>
    </source>
</evidence>
<accession>A0A0E9QMR9</accession>
<reference evidence="1" key="2">
    <citation type="journal article" date="2015" name="Fish Shellfish Immunol.">
        <title>Early steps in the European eel (Anguilla anguilla)-Vibrio vulnificus interaction in the gills: Role of the RtxA13 toxin.</title>
        <authorList>
            <person name="Callol A."/>
            <person name="Pajuelo D."/>
            <person name="Ebbesson L."/>
            <person name="Teles M."/>
            <person name="MacKenzie S."/>
            <person name="Amaro C."/>
        </authorList>
    </citation>
    <scope>NUCLEOTIDE SEQUENCE</scope>
</reference>
<sequence>MKITPHLKKQKKALLKKTAIRYDCAFRR</sequence>
<proteinExistence type="predicted"/>
<dbReference type="EMBL" id="GBXM01090463">
    <property type="protein sequence ID" value="JAH18114.1"/>
    <property type="molecule type" value="Transcribed_RNA"/>
</dbReference>
<dbReference type="AlphaFoldDB" id="A0A0E9QMR9"/>
<protein>
    <submittedName>
        <fullName evidence="1">Uncharacterized protein</fullName>
    </submittedName>
</protein>
<name>A0A0E9QMR9_ANGAN</name>
<reference evidence="1" key="1">
    <citation type="submission" date="2014-11" db="EMBL/GenBank/DDBJ databases">
        <authorList>
            <person name="Amaro Gonzalez C."/>
        </authorList>
    </citation>
    <scope>NUCLEOTIDE SEQUENCE</scope>
</reference>
<organism evidence="1">
    <name type="scientific">Anguilla anguilla</name>
    <name type="common">European freshwater eel</name>
    <name type="synonym">Muraena anguilla</name>
    <dbReference type="NCBI Taxonomy" id="7936"/>
    <lineage>
        <taxon>Eukaryota</taxon>
        <taxon>Metazoa</taxon>
        <taxon>Chordata</taxon>
        <taxon>Craniata</taxon>
        <taxon>Vertebrata</taxon>
        <taxon>Euteleostomi</taxon>
        <taxon>Actinopterygii</taxon>
        <taxon>Neopterygii</taxon>
        <taxon>Teleostei</taxon>
        <taxon>Anguilliformes</taxon>
        <taxon>Anguillidae</taxon>
        <taxon>Anguilla</taxon>
    </lineage>
</organism>